<accession>A0ABW3ZD20</accession>
<evidence type="ECO:0000313" key="2">
    <source>
        <dbReference type="Proteomes" id="UP001597135"/>
    </source>
</evidence>
<organism evidence="1 2">
    <name type="scientific">Litorisediminicola beolgyonensis</name>
    <dbReference type="NCBI Taxonomy" id="1173614"/>
    <lineage>
        <taxon>Bacteria</taxon>
        <taxon>Pseudomonadati</taxon>
        <taxon>Pseudomonadota</taxon>
        <taxon>Alphaproteobacteria</taxon>
        <taxon>Rhodobacterales</taxon>
        <taxon>Paracoccaceae</taxon>
        <taxon>Litorisediminicola</taxon>
    </lineage>
</organism>
<gene>
    <name evidence="1" type="ORF">ACFQ4E_01530</name>
</gene>
<dbReference type="Gene3D" id="3.30.70.100">
    <property type="match status" value="1"/>
</dbReference>
<sequence>MPFIVLSHWKTTDWTDELEALAQDTFVPMILAAGAVRVRMVRTGDRSFTVVTEYADAAAAEAAQEKIQAIRSKAATELPMSLDGTEGAMAFAAS</sequence>
<dbReference type="EMBL" id="JBHTMU010000001">
    <property type="protein sequence ID" value="MFD1341096.1"/>
    <property type="molecule type" value="Genomic_DNA"/>
</dbReference>
<dbReference type="Proteomes" id="UP001597135">
    <property type="component" value="Unassembled WGS sequence"/>
</dbReference>
<reference evidence="2" key="1">
    <citation type="journal article" date="2019" name="Int. J. Syst. Evol. Microbiol.">
        <title>The Global Catalogue of Microorganisms (GCM) 10K type strain sequencing project: providing services to taxonomists for standard genome sequencing and annotation.</title>
        <authorList>
            <consortium name="The Broad Institute Genomics Platform"/>
            <consortium name="The Broad Institute Genome Sequencing Center for Infectious Disease"/>
            <person name="Wu L."/>
            <person name="Ma J."/>
        </authorList>
    </citation>
    <scope>NUCLEOTIDE SEQUENCE [LARGE SCALE GENOMIC DNA]</scope>
    <source>
        <strain evidence="2">CCUG 62953</strain>
    </source>
</reference>
<protein>
    <recommendedName>
        <fullName evidence="3">Antibiotic biosynthesis monooxygenase</fullName>
    </recommendedName>
</protein>
<proteinExistence type="predicted"/>
<comment type="caution">
    <text evidence="1">The sequence shown here is derived from an EMBL/GenBank/DDBJ whole genome shotgun (WGS) entry which is preliminary data.</text>
</comment>
<keyword evidence="2" id="KW-1185">Reference proteome</keyword>
<dbReference type="RefSeq" id="WP_386801151.1">
    <property type="nucleotide sequence ID" value="NZ_JBHTMU010000001.1"/>
</dbReference>
<evidence type="ECO:0000313" key="1">
    <source>
        <dbReference type="EMBL" id="MFD1341096.1"/>
    </source>
</evidence>
<evidence type="ECO:0008006" key="3">
    <source>
        <dbReference type="Google" id="ProtNLM"/>
    </source>
</evidence>
<name>A0ABW3ZD20_9RHOB</name>